<keyword evidence="12" id="KW-0464">Manganese</keyword>
<keyword evidence="10" id="KW-0010">Activator</keyword>
<dbReference type="SUPFAM" id="SSF50037">
    <property type="entry name" value="C-terminal domain of transcriptional repressors"/>
    <property type="match status" value="1"/>
</dbReference>
<evidence type="ECO:0000256" key="5">
    <source>
        <dbReference type="ARBA" id="ARBA00022490"/>
    </source>
</evidence>
<keyword evidence="6" id="KW-0678">Repressor</keyword>
<dbReference type="PROSITE" id="PS50944">
    <property type="entry name" value="HTH_DTXR"/>
    <property type="match status" value="1"/>
</dbReference>
<comment type="function">
    <text evidence="13">In the presence of manganese, represses expression of mntH and mntS. Up-regulates expression of mntP.</text>
</comment>
<name>A0A369A3Y1_9FLAO</name>
<evidence type="ECO:0000256" key="4">
    <source>
        <dbReference type="ARBA" id="ARBA00022386"/>
    </source>
</evidence>
<organism evidence="16 17">
    <name type="scientific">Schleiferia thermophila</name>
    <dbReference type="NCBI Taxonomy" id="884107"/>
    <lineage>
        <taxon>Bacteria</taxon>
        <taxon>Pseudomonadati</taxon>
        <taxon>Bacteroidota</taxon>
        <taxon>Flavobacteriia</taxon>
        <taxon>Flavobacteriales</taxon>
        <taxon>Schleiferiaceae</taxon>
        <taxon>Schleiferia</taxon>
    </lineage>
</organism>
<protein>
    <recommendedName>
        <fullName evidence="4">Transcriptional regulator MntR</fullName>
    </recommendedName>
    <alternativeName>
        <fullName evidence="14">Manganese transport regulator</fullName>
    </alternativeName>
</protein>
<proteinExistence type="inferred from homology"/>
<evidence type="ECO:0000256" key="6">
    <source>
        <dbReference type="ARBA" id="ARBA00022491"/>
    </source>
</evidence>
<dbReference type="InterPro" id="IPR038157">
    <property type="entry name" value="FeoA_core_dom"/>
</dbReference>
<evidence type="ECO:0000256" key="1">
    <source>
        <dbReference type="ARBA" id="ARBA00004496"/>
    </source>
</evidence>
<evidence type="ECO:0000256" key="2">
    <source>
        <dbReference type="ARBA" id="ARBA00007871"/>
    </source>
</evidence>
<evidence type="ECO:0000256" key="14">
    <source>
        <dbReference type="ARBA" id="ARBA00032593"/>
    </source>
</evidence>
<dbReference type="InterPro" id="IPR008988">
    <property type="entry name" value="Transcriptional_repressor_C"/>
</dbReference>
<evidence type="ECO:0000256" key="8">
    <source>
        <dbReference type="ARBA" id="ARBA00023015"/>
    </source>
</evidence>
<dbReference type="Gene3D" id="1.10.60.10">
    <property type="entry name" value="Iron dependent repressor, metal binding and dimerisation domain"/>
    <property type="match status" value="1"/>
</dbReference>
<dbReference type="GO" id="GO:0003700">
    <property type="term" value="F:DNA-binding transcription factor activity"/>
    <property type="evidence" value="ECO:0007669"/>
    <property type="project" value="InterPro"/>
</dbReference>
<comment type="subunit">
    <text evidence="3">Homodimer.</text>
</comment>
<evidence type="ECO:0000256" key="3">
    <source>
        <dbReference type="ARBA" id="ARBA00011738"/>
    </source>
</evidence>
<evidence type="ECO:0000256" key="7">
    <source>
        <dbReference type="ARBA" id="ARBA00023004"/>
    </source>
</evidence>
<comment type="similarity">
    <text evidence="2">Belongs to the DtxR/MntR family.</text>
</comment>
<evidence type="ECO:0000313" key="16">
    <source>
        <dbReference type="EMBL" id="RCX03905.1"/>
    </source>
</evidence>
<dbReference type="SUPFAM" id="SSF46785">
    <property type="entry name" value="Winged helix' DNA-binding domain"/>
    <property type="match status" value="1"/>
</dbReference>
<dbReference type="InterPro" id="IPR022687">
    <property type="entry name" value="HTH_DTXR"/>
</dbReference>
<evidence type="ECO:0000256" key="12">
    <source>
        <dbReference type="ARBA" id="ARBA00023211"/>
    </source>
</evidence>
<dbReference type="GO" id="GO:0046983">
    <property type="term" value="F:protein dimerization activity"/>
    <property type="evidence" value="ECO:0007669"/>
    <property type="project" value="InterPro"/>
</dbReference>
<reference evidence="16 17" key="1">
    <citation type="submission" date="2018-07" db="EMBL/GenBank/DDBJ databases">
        <title>Genomic Encyclopedia of Type Strains, Phase IV (KMG-IV): sequencing the most valuable type-strain genomes for metagenomic binning, comparative biology and taxonomic classification.</title>
        <authorList>
            <person name="Goeker M."/>
        </authorList>
    </citation>
    <scope>NUCLEOTIDE SEQUENCE [LARGE SCALE GENOMIC DNA]</scope>
    <source>
        <strain evidence="16 17">DSM 21410</strain>
    </source>
</reference>
<evidence type="ECO:0000256" key="11">
    <source>
        <dbReference type="ARBA" id="ARBA00023163"/>
    </source>
</evidence>
<evidence type="ECO:0000259" key="15">
    <source>
        <dbReference type="PROSITE" id="PS50944"/>
    </source>
</evidence>
<dbReference type="RefSeq" id="WP_114366191.1">
    <property type="nucleotide sequence ID" value="NZ_BHZF01000002.1"/>
</dbReference>
<dbReference type="SMART" id="SM00899">
    <property type="entry name" value="FeoA"/>
    <property type="match status" value="1"/>
</dbReference>
<dbReference type="InterPro" id="IPR007167">
    <property type="entry name" value="Fe-transptr_FeoA-like"/>
</dbReference>
<dbReference type="SUPFAM" id="SSF47979">
    <property type="entry name" value="Iron-dependent repressor protein, dimerization domain"/>
    <property type="match status" value="1"/>
</dbReference>
<dbReference type="InterPro" id="IPR001367">
    <property type="entry name" value="Fe_dep_repressor"/>
</dbReference>
<gene>
    <name evidence="16" type="ORF">DES35_102361</name>
</gene>
<dbReference type="PANTHER" id="PTHR33238">
    <property type="entry name" value="IRON (METAL) DEPENDENT REPRESSOR, DTXR FAMILY"/>
    <property type="match status" value="1"/>
</dbReference>
<accession>A0A369A3Y1</accession>
<keyword evidence="5" id="KW-0963">Cytoplasm</keyword>
<keyword evidence="7" id="KW-0408">Iron</keyword>
<dbReference type="EMBL" id="QPJS01000002">
    <property type="protein sequence ID" value="RCX03905.1"/>
    <property type="molecule type" value="Genomic_DNA"/>
</dbReference>
<dbReference type="GO" id="GO:0003677">
    <property type="term" value="F:DNA binding"/>
    <property type="evidence" value="ECO:0007669"/>
    <property type="project" value="UniProtKB-KW"/>
</dbReference>
<dbReference type="InterPro" id="IPR050536">
    <property type="entry name" value="DtxR_MntR_Metal-Reg"/>
</dbReference>
<keyword evidence="11" id="KW-0804">Transcription</keyword>
<dbReference type="Pfam" id="PF04023">
    <property type="entry name" value="FeoA"/>
    <property type="match status" value="1"/>
</dbReference>
<comment type="caution">
    <text evidence="16">The sequence shown here is derived from an EMBL/GenBank/DDBJ whole genome shotgun (WGS) entry which is preliminary data.</text>
</comment>
<keyword evidence="17" id="KW-1185">Reference proteome</keyword>
<dbReference type="SMART" id="SM00529">
    <property type="entry name" value="HTH_DTXR"/>
    <property type="match status" value="1"/>
</dbReference>
<dbReference type="Pfam" id="PF02742">
    <property type="entry name" value="Fe_dep_repr_C"/>
    <property type="match status" value="1"/>
</dbReference>
<dbReference type="Gene3D" id="1.10.10.10">
    <property type="entry name" value="Winged helix-like DNA-binding domain superfamily/Winged helix DNA-binding domain"/>
    <property type="match status" value="1"/>
</dbReference>
<dbReference type="Pfam" id="PF01325">
    <property type="entry name" value="Fe_dep_repress"/>
    <property type="match status" value="1"/>
</dbReference>
<evidence type="ECO:0000256" key="9">
    <source>
        <dbReference type="ARBA" id="ARBA00023125"/>
    </source>
</evidence>
<sequence length="220" mass="24915">MQSHSEENYLKAIFELSGLGKNPVSTNALAKTLEAKAPSVTEMVKKLSEKGLVTYEKYQGCILTDKGSAMALQVIRKHRLWEVFLVKKLGMGWEEVHEIAEQLEHIRSEALINKLEVYLGFPKYDPHGEPIPDKHGHLEQIDLLRLCDVEVNSFATIKSVADDSEDFLKFLGEEGIFLGSVVHIIRLNPHDGSLKIKVNHQKSMYISRNTAEKIYVKTDE</sequence>
<evidence type="ECO:0000313" key="17">
    <source>
        <dbReference type="Proteomes" id="UP000253517"/>
    </source>
</evidence>
<evidence type="ECO:0000256" key="10">
    <source>
        <dbReference type="ARBA" id="ARBA00023159"/>
    </source>
</evidence>
<keyword evidence="8" id="KW-0805">Transcription regulation</keyword>
<dbReference type="InterPro" id="IPR022689">
    <property type="entry name" value="Iron_dep_repressor"/>
</dbReference>
<dbReference type="GO" id="GO:0005737">
    <property type="term" value="C:cytoplasm"/>
    <property type="evidence" value="ECO:0007669"/>
    <property type="project" value="UniProtKB-SubCell"/>
</dbReference>
<dbReference type="AlphaFoldDB" id="A0A369A3Y1"/>
<evidence type="ECO:0000256" key="13">
    <source>
        <dbReference type="ARBA" id="ARBA00025185"/>
    </source>
</evidence>
<dbReference type="PANTHER" id="PTHR33238:SF11">
    <property type="entry name" value="TRANSCRIPTIONAL REGULATOR MNTR"/>
    <property type="match status" value="1"/>
</dbReference>
<dbReference type="InterPro" id="IPR036388">
    <property type="entry name" value="WH-like_DNA-bd_sf"/>
</dbReference>
<comment type="subcellular location">
    <subcellularLocation>
        <location evidence="1">Cytoplasm</location>
    </subcellularLocation>
</comment>
<dbReference type="Gene3D" id="2.30.30.90">
    <property type="match status" value="1"/>
</dbReference>
<dbReference type="InterPro" id="IPR036390">
    <property type="entry name" value="WH_DNA-bd_sf"/>
</dbReference>
<dbReference type="InterPro" id="IPR036421">
    <property type="entry name" value="Fe_dep_repressor_sf"/>
</dbReference>
<dbReference type="Proteomes" id="UP000253517">
    <property type="component" value="Unassembled WGS sequence"/>
</dbReference>
<keyword evidence="9" id="KW-0238">DNA-binding</keyword>
<dbReference type="GO" id="GO:0046914">
    <property type="term" value="F:transition metal ion binding"/>
    <property type="evidence" value="ECO:0007669"/>
    <property type="project" value="InterPro"/>
</dbReference>
<feature type="domain" description="HTH dtxR-type" evidence="15">
    <location>
        <begin position="1"/>
        <end position="64"/>
    </location>
</feature>